<evidence type="ECO:0000259" key="1">
    <source>
        <dbReference type="Pfam" id="PF00534"/>
    </source>
</evidence>
<dbReference type="AlphaFoldDB" id="K9WNH8"/>
<dbReference type="PANTHER" id="PTHR12526">
    <property type="entry name" value="GLYCOSYLTRANSFERASE"/>
    <property type="match status" value="1"/>
</dbReference>
<dbReference type="CDD" id="cd03801">
    <property type="entry name" value="GT4_PimA-like"/>
    <property type="match status" value="1"/>
</dbReference>
<dbReference type="InterPro" id="IPR001296">
    <property type="entry name" value="Glyco_trans_1"/>
</dbReference>
<dbReference type="KEGG" id="mic:Mic7113_5430"/>
<dbReference type="OrthoDB" id="9775208at2"/>
<organism evidence="2 3">
    <name type="scientific">Allocoleopsis franciscana PCC 7113</name>
    <dbReference type="NCBI Taxonomy" id="1173027"/>
    <lineage>
        <taxon>Bacteria</taxon>
        <taxon>Bacillati</taxon>
        <taxon>Cyanobacteriota</taxon>
        <taxon>Cyanophyceae</taxon>
        <taxon>Coleofasciculales</taxon>
        <taxon>Coleofasciculaceae</taxon>
        <taxon>Allocoleopsis</taxon>
        <taxon>Allocoleopsis franciscana</taxon>
    </lineage>
</organism>
<dbReference type="eggNOG" id="COG0438">
    <property type="taxonomic scope" value="Bacteria"/>
</dbReference>
<dbReference type="Gene3D" id="3.40.50.2000">
    <property type="entry name" value="Glycogen Phosphorylase B"/>
    <property type="match status" value="1"/>
</dbReference>
<dbReference type="STRING" id="1173027.Mic7113_5430"/>
<keyword evidence="3" id="KW-1185">Reference proteome</keyword>
<accession>K9WNH8</accession>
<sequence length="558" mass="61539">MKTAAILYQPDGFETQGQRLMGRQAAGEGFLKALARHGKAESLYCSTKDKAGFEAFSQQVRPWLSNSRPIRWLPAGNPVALAEAGTLYRPDPLISELAWQRRFANQQAYSLCGVTHTLASKGAMEGIGNLLIAPIQPWDAVICTSRAVKMMVERLLGSWAEYLAVRLGAKPAVQFRLPVIPLGIDCEAFPQGQVAQETRSQLRQKLGIGPDDLVVLFVGRLIFNAKAHPVPMYLAMERAAQATKSKVHLIQAGWFEDQQQEVAFKNTASVFSPTVNHLFVDGRQPEIRQDIWSVADVFISLADNIQETFGLTPVEAMAAGLPVVVADWDGYKDTVRHELDGFRVPTLMPPPGCGLDFAANYHDDNLNYSTYVGHISQMTAVDVDACTEALTVLLTQPEVRQRLGENGRVRAREIYDWSVVIGAYEALWEELAELRTKAKVSAPVAAEKPPHPLCDDPFHLLSHYPTQSLGQDMVLGLGAMAAPEKLQALRTSWMTNFGADKRSPTAMIDQVLEAIAKEGSIKVADILQRFAGSELGAVVYLSRTLVYLLKFDVLRQVR</sequence>
<dbReference type="PATRIC" id="fig|1173027.3.peg.6015"/>
<proteinExistence type="predicted"/>
<feature type="domain" description="Glycosyl transferase family 1" evidence="1">
    <location>
        <begin position="200"/>
        <end position="345"/>
    </location>
</feature>
<evidence type="ECO:0000313" key="2">
    <source>
        <dbReference type="EMBL" id="AFZ21067.1"/>
    </source>
</evidence>
<keyword evidence="2" id="KW-0808">Transferase</keyword>
<dbReference type="SUPFAM" id="SSF53756">
    <property type="entry name" value="UDP-Glycosyltransferase/glycogen phosphorylase"/>
    <property type="match status" value="1"/>
</dbReference>
<evidence type="ECO:0000313" key="3">
    <source>
        <dbReference type="Proteomes" id="UP000010471"/>
    </source>
</evidence>
<dbReference type="RefSeq" id="WP_015185200.1">
    <property type="nucleotide sequence ID" value="NC_019738.1"/>
</dbReference>
<gene>
    <name evidence="2" type="ORF">Mic7113_5430</name>
</gene>
<protein>
    <submittedName>
        <fullName evidence="2">Glycosyltransferase</fullName>
    </submittedName>
</protein>
<reference evidence="2 3" key="1">
    <citation type="submission" date="2012-06" db="EMBL/GenBank/DDBJ databases">
        <title>Finished chromosome of genome of Microcoleus sp. PCC 7113.</title>
        <authorList>
            <consortium name="US DOE Joint Genome Institute"/>
            <person name="Gugger M."/>
            <person name="Coursin T."/>
            <person name="Rippka R."/>
            <person name="Tandeau De Marsac N."/>
            <person name="Huntemann M."/>
            <person name="Wei C.-L."/>
            <person name="Han J."/>
            <person name="Detter J.C."/>
            <person name="Han C."/>
            <person name="Tapia R."/>
            <person name="Chen A."/>
            <person name="Kyrpides N."/>
            <person name="Mavromatis K."/>
            <person name="Markowitz V."/>
            <person name="Szeto E."/>
            <person name="Ivanova N."/>
            <person name="Pagani I."/>
            <person name="Pati A."/>
            <person name="Goodwin L."/>
            <person name="Nordberg H.P."/>
            <person name="Cantor M.N."/>
            <person name="Hua S.X."/>
            <person name="Woyke T."/>
            <person name="Kerfeld C.A."/>
        </authorList>
    </citation>
    <scope>NUCLEOTIDE SEQUENCE [LARGE SCALE GENOMIC DNA]</scope>
    <source>
        <strain evidence="2 3">PCC 7113</strain>
    </source>
</reference>
<dbReference type="Proteomes" id="UP000010471">
    <property type="component" value="Chromosome"/>
</dbReference>
<dbReference type="EMBL" id="CP003630">
    <property type="protein sequence ID" value="AFZ21067.1"/>
    <property type="molecule type" value="Genomic_DNA"/>
</dbReference>
<dbReference type="GO" id="GO:0016757">
    <property type="term" value="F:glycosyltransferase activity"/>
    <property type="evidence" value="ECO:0007669"/>
    <property type="project" value="InterPro"/>
</dbReference>
<name>K9WNH8_9CYAN</name>
<dbReference type="Pfam" id="PF00534">
    <property type="entry name" value="Glycos_transf_1"/>
    <property type="match status" value="1"/>
</dbReference>
<dbReference type="HOGENOM" id="CLU_033328_0_0_3"/>